<feature type="compositionally biased region" description="Polar residues" evidence="5">
    <location>
        <begin position="1"/>
        <end position="21"/>
    </location>
</feature>
<proteinExistence type="inferred from homology"/>
<evidence type="ECO:0000313" key="8">
    <source>
        <dbReference type="Proteomes" id="UP000677265"/>
    </source>
</evidence>
<comment type="similarity">
    <text evidence="1">Belongs to the gamma-type SASP family.</text>
</comment>
<dbReference type="EMBL" id="JAGYPE020000029">
    <property type="protein sequence ID" value="MCH6267024.1"/>
    <property type="molecule type" value="Genomic_DNA"/>
</dbReference>
<evidence type="ECO:0000313" key="7">
    <source>
        <dbReference type="EMBL" id="MCH6267024.1"/>
    </source>
</evidence>
<comment type="caution">
    <text evidence="6">The sequence shown here is derived from an EMBL/GenBank/DDBJ whole genome shotgun (WGS) entry which is preliminary data.</text>
</comment>
<evidence type="ECO:0000256" key="1">
    <source>
        <dbReference type="ARBA" id="ARBA00006710"/>
    </source>
</evidence>
<dbReference type="RefSeq" id="WP_213146702.1">
    <property type="nucleotide sequence ID" value="NZ_JAGYPE020000029.1"/>
</dbReference>
<dbReference type="GO" id="GO:0030435">
    <property type="term" value="P:sporulation resulting in formation of a cellular spore"/>
    <property type="evidence" value="ECO:0007669"/>
    <property type="project" value="UniProtKB-KW"/>
</dbReference>
<dbReference type="AlphaFoldDB" id="A0A942YDS8"/>
<feature type="region of interest" description="Disordered" evidence="5">
    <location>
        <begin position="1"/>
        <end position="71"/>
    </location>
</feature>
<evidence type="ECO:0000313" key="6">
    <source>
        <dbReference type="EMBL" id="MBS4186953.1"/>
    </source>
</evidence>
<protein>
    <recommendedName>
        <fullName evidence="2">Small, acid-soluble spore protein gamma-type</fullName>
    </recommendedName>
</protein>
<organism evidence="6">
    <name type="scientific">Neobacillus citreus</name>
    <dbReference type="NCBI Taxonomy" id="2833578"/>
    <lineage>
        <taxon>Bacteria</taxon>
        <taxon>Bacillati</taxon>
        <taxon>Bacillota</taxon>
        <taxon>Bacilli</taxon>
        <taxon>Bacillales</taxon>
        <taxon>Bacillaceae</taxon>
        <taxon>Neobacillus</taxon>
    </lineage>
</organism>
<gene>
    <name evidence="7" type="ORF">KHB02_015990</name>
    <name evidence="6" type="ORF">KHB02_36890</name>
</gene>
<keyword evidence="8" id="KW-1185">Reference proteome</keyword>
<evidence type="ECO:0000256" key="3">
    <source>
        <dbReference type="ARBA" id="ARBA00022737"/>
    </source>
</evidence>
<dbReference type="NCBIfam" id="TIGR01442">
    <property type="entry name" value="SASP_gamma"/>
    <property type="match status" value="1"/>
</dbReference>
<feature type="compositionally biased region" description="Low complexity" evidence="5">
    <location>
        <begin position="22"/>
        <end position="37"/>
    </location>
</feature>
<dbReference type="EMBL" id="JAGYPE010000007">
    <property type="protein sequence ID" value="MBS4186953.1"/>
    <property type="molecule type" value="Genomic_DNA"/>
</dbReference>
<keyword evidence="3" id="KW-0677">Repeat</keyword>
<sequence>MANYNQQPNKTSAGTNIQEVRQQNAQSAGAGAAGQFGTEFGSETNAQEVRQQNQQSEAHKNQGTSGQFGQS</sequence>
<evidence type="ECO:0000256" key="5">
    <source>
        <dbReference type="SAM" id="MobiDB-lite"/>
    </source>
</evidence>
<name>A0A942YDS8_9BACI</name>
<dbReference type="Proteomes" id="UP000677265">
    <property type="component" value="Unassembled WGS sequence"/>
</dbReference>
<evidence type="ECO:0000256" key="2">
    <source>
        <dbReference type="ARBA" id="ARBA00014721"/>
    </source>
</evidence>
<keyword evidence="4" id="KW-0749">Sporulation</keyword>
<accession>A0A942YDS8</accession>
<evidence type="ECO:0000256" key="4">
    <source>
        <dbReference type="ARBA" id="ARBA00022969"/>
    </source>
</evidence>
<feature type="compositionally biased region" description="Polar residues" evidence="5">
    <location>
        <begin position="41"/>
        <end position="71"/>
    </location>
</feature>
<reference evidence="6" key="1">
    <citation type="submission" date="2021-05" db="EMBL/GenBank/DDBJ databases">
        <title>Novel Bacillus species.</title>
        <authorList>
            <person name="Liu G."/>
        </authorList>
    </citation>
    <scope>NUCLEOTIDE SEQUENCE</scope>
    <source>
        <strain evidence="6 8">FJAT-50051</strain>
    </source>
</reference>
<dbReference type="Pfam" id="PF04259">
    <property type="entry name" value="SASP_gamma"/>
    <property type="match status" value="1"/>
</dbReference>
<dbReference type="InterPro" id="IPR006341">
    <property type="entry name" value="Spore_gamma"/>
</dbReference>